<name>A0A815ETP5_9BILA</name>
<dbReference type="EMBL" id="CAJOBC010042307">
    <property type="protein sequence ID" value="CAF4147952.1"/>
    <property type="molecule type" value="Genomic_DNA"/>
</dbReference>
<dbReference type="Gene3D" id="1.10.472.10">
    <property type="entry name" value="Cyclin-like"/>
    <property type="match status" value="1"/>
</dbReference>
<reference evidence="3" key="1">
    <citation type="submission" date="2021-02" db="EMBL/GenBank/DDBJ databases">
        <authorList>
            <person name="Nowell W R."/>
        </authorList>
    </citation>
    <scope>NUCLEOTIDE SEQUENCE</scope>
</reference>
<feature type="domain" description="Cyclin C-terminal" evidence="2">
    <location>
        <begin position="39"/>
        <end position="71"/>
    </location>
</feature>
<sequence>MSRLLMSTDMNIHQCVTSTHYYRSLNTYIKEMQIDTPTFELTWRIINDSLKTDVSLLYPPYKIALACLLLSCLHRDKA</sequence>
<dbReference type="Proteomes" id="UP000681722">
    <property type="component" value="Unassembled WGS sequence"/>
</dbReference>
<dbReference type="GO" id="GO:0016538">
    <property type="term" value="F:cyclin-dependent protein serine/threonine kinase regulator activity"/>
    <property type="evidence" value="ECO:0007669"/>
    <property type="project" value="InterPro"/>
</dbReference>
<comment type="caution">
    <text evidence="3">The sequence shown here is derived from an EMBL/GenBank/DDBJ whole genome shotgun (WGS) entry which is preliminary data.</text>
</comment>
<dbReference type="Proteomes" id="UP000663829">
    <property type="component" value="Unassembled WGS sequence"/>
</dbReference>
<keyword evidence="5" id="KW-1185">Reference proteome</keyword>
<evidence type="ECO:0000313" key="4">
    <source>
        <dbReference type="EMBL" id="CAF4147952.1"/>
    </source>
</evidence>
<accession>A0A815ETP5</accession>
<evidence type="ECO:0000313" key="3">
    <source>
        <dbReference type="EMBL" id="CAF1310664.1"/>
    </source>
</evidence>
<dbReference type="EMBL" id="CAJNOQ010012916">
    <property type="protein sequence ID" value="CAF1310664.1"/>
    <property type="molecule type" value="Genomic_DNA"/>
</dbReference>
<keyword evidence="1" id="KW-0195">Cyclin</keyword>
<dbReference type="SUPFAM" id="SSF47954">
    <property type="entry name" value="Cyclin-like"/>
    <property type="match status" value="1"/>
</dbReference>
<evidence type="ECO:0000256" key="1">
    <source>
        <dbReference type="ARBA" id="ARBA00023127"/>
    </source>
</evidence>
<dbReference type="Pfam" id="PF16899">
    <property type="entry name" value="Cyclin_C_2"/>
    <property type="match status" value="1"/>
</dbReference>
<dbReference type="InterPro" id="IPR036915">
    <property type="entry name" value="Cyclin-like_sf"/>
</dbReference>
<dbReference type="InterPro" id="IPR031658">
    <property type="entry name" value="Cyclin_C_2"/>
</dbReference>
<dbReference type="GO" id="GO:0006357">
    <property type="term" value="P:regulation of transcription by RNA polymerase II"/>
    <property type="evidence" value="ECO:0007669"/>
    <property type="project" value="InterPro"/>
</dbReference>
<dbReference type="AlphaFoldDB" id="A0A815ETP5"/>
<dbReference type="InterPro" id="IPR043198">
    <property type="entry name" value="Cyclin/Ssn8"/>
</dbReference>
<protein>
    <recommendedName>
        <fullName evidence="2">Cyclin C-terminal domain-containing protein</fullName>
    </recommendedName>
</protein>
<proteinExistence type="predicted"/>
<dbReference type="PANTHER" id="PTHR10026">
    <property type="entry name" value="CYCLIN"/>
    <property type="match status" value="1"/>
</dbReference>
<gene>
    <name evidence="3" type="ORF">GPM918_LOCUS28975</name>
    <name evidence="4" type="ORF">SRO942_LOCUS29522</name>
</gene>
<evidence type="ECO:0000259" key="2">
    <source>
        <dbReference type="Pfam" id="PF16899"/>
    </source>
</evidence>
<dbReference type="OrthoDB" id="10266018at2759"/>
<evidence type="ECO:0000313" key="5">
    <source>
        <dbReference type="Proteomes" id="UP000663829"/>
    </source>
</evidence>
<organism evidence="3 5">
    <name type="scientific">Didymodactylos carnosus</name>
    <dbReference type="NCBI Taxonomy" id="1234261"/>
    <lineage>
        <taxon>Eukaryota</taxon>
        <taxon>Metazoa</taxon>
        <taxon>Spiralia</taxon>
        <taxon>Gnathifera</taxon>
        <taxon>Rotifera</taxon>
        <taxon>Eurotatoria</taxon>
        <taxon>Bdelloidea</taxon>
        <taxon>Philodinida</taxon>
        <taxon>Philodinidae</taxon>
        <taxon>Didymodactylos</taxon>
    </lineage>
</organism>